<feature type="compositionally biased region" description="Acidic residues" evidence="1">
    <location>
        <begin position="66"/>
        <end position="75"/>
    </location>
</feature>
<evidence type="ECO:0000313" key="2">
    <source>
        <dbReference type="EMBL" id="OMP01776.1"/>
    </source>
</evidence>
<sequence length="75" mass="8359">MDSVLVEVSCRLRSSRPSDWGPLFSCETQSKNCRKKELENKQREEEKAAKQTAAKASSQSHKSAGADDEDMNLTV</sequence>
<feature type="compositionally biased region" description="Basic and acidic residues" evidence="1">
    <location>
        <begin position="37"/>
        <end position="49"/>
    </location>
</feature>
<dbReference type="AlphaFoldDB" id="A0A1R3K3X5"/>
<evidence type="ECO:0000313" key="3">
    <source>
        <dbReference type="Proteomes" id="UP000187203"/>
    </source>
</evidence>
<feature type="compositionally biased region" description="Low complexity" evidence="1">
    <location>
        <begin position="50"/>
        <end position="63"/>
    </location>
</feature>
<comment type="caution">
    <text evidence="2">The sequence shown here is derived from an EMBL/GenBank/DDBJ whole genome shotgun (WGS) entry which is preliminary data.</text>
</comment>
<evidence type="ECO:0000256" key="1">
    <source>
        <dbReference type="SAM" id="MobiDB-lite"/>
    </source>
</evidence>
<name>A0A1R3K3X5_9ROSI</name>
<dbReference type="Proteomes" id="UP000187203">
    <property type="component" value="Unassembled WGS sequence"/>
</dbReference>
<reference evidence="3" key="1">
    <citation type="submission" date="2013-09" db="EMBL/GenBank/DDBJ databases">
        <title>Corchorus olitorius genome sequencing.</title>
        <authorList>
            <person name="Alam M."/>
            <person name="Haque M.S."/>
            <person name="Islam M.S."/>
            <person name="Emdad E.M."/>
            <person name="Islam M.M."/>
            <person name="Ahmed B."/>
            <person name="Halim A."/>
            <person name="Hossen Q.M.M."/>
            <person name="Hossain M.Z."/>
            <person name="Ahmed R."/>
            <person name="Khan M.M."/>
            <person name="Islam R."/>
            <person name="Rashid M.M."/>
            <person name="Khan S.A."/>
            <person name="Rahman M.S."/>
            <person name="Alam M."/>
            <person name="Yahiya A.S."/>
            <person name="Khan M.S."/>
            <person name="Azam M.S."/>
            <person name="Haque T."/>
            <person name="Lashkar M.Z.H."/>
            <person name="Akhand A.I."/>
            <person name="Morshed G."/>
            <person name="Roy S."/>
            <person name="Uddin K.S."/>
            <person name="Rabeya T."/>
            <person name="Hossain A.S."/>
            <person name="Chowdhury A."/>
            <person name="Snigdha A.R."/>
            <person name="Mortoza M.S."/>
            <person name="Matin S.A."/>
            <person name="Hoque S.M.E."/>
            <person name="Islam M.K."/>
            <person name="Roy D.K."/>
            <person name="Haider R."/>
            <person name="Moosa M.M."/>
            <person name="Elias S.M."/>
            <person name="Hasan A.M."/>
            <person name="Jahan S."/>
            <person name="Shafiuddin M."/>
            <person name="Mahmood N."/>
            <person name="Shommy N.S."/>
        </authorList>
    </citation>
    <scope>NUCLEOTIDE SEQUENCE [LARGE SCALE GENOMIC DNA]</scope>
    <source>
        <strain evidence="3">cv. O-4</strain>
    </source>
</reference>
<protein>
    <submittedName>
        <fullName evidence="2">Uncharacterized protein</fullName>
    </submittedName>
</protein>
<proteinExistence type="predicted"/>
<dbReference type="STRING" id="93759.A0A1R3K3X5"/>
<keyword evidence="3" id="KW-1185">Reference proteome</keyword>
<gene>
    <name evidence="2" type="ORF">COLO4_11598</name>
</gene>
<organism evidence="2 3">
    <name type="scientific">Corchorus olitorius</name>
    <dbReference type="NCBI Taxonomy" id="93759"/>
    <lineage>
        <taxon>Eukaryota</taxon>
        <taxon>Viridiplantae</taxon>
        <taxon>Streptophyta</taxon>
        <taxon>Embryophyta</taxon>
        <taxon>Tracheophyta</taxon>
        <taxon>Spermatophyta</taxon>
        <taxon>Magnoliopsida</taxon>
        <taxon>eudicotyledons</taxon>
        <taxon>Gunneridae</taxon>
        <taxon>Pentapetalae</taxon>
        <taxon>rosids</taxon>
        <taxon>malvids</taxon>
        <taxon>Malvales</taxon>
        <taxon>Malvaceae</taxon>
        <taxon>Grewioideae</taxon>
        <taxon>Apeibeae</taxon>
        <taxon>Corchorus</taxon>
    </lineage>
</organism>
<feature type="region of interest" description="Disordered" evidence="1">
    <location>
        <begin position="37"/>
        <end position="75"/>
    </location>
</feature>
<accession>A0A1R3K3X5</accession>
<dbReference type="EMBL" id="AWUE01014717">
    <property type="protein sequence ID" value="OMP01776.1"/>
    <property type="molecule type" value="Genomic_DNA"/>
</dbReference>